<keyword evidence="1" id="KW-0677">Repeat</keyword>
<evidence type="ECO:0000256" key="3">
    <source>
        <dbReference type="PROSITE-ProRule" id="PRU00023"/>
    </source>
</evidence>
<evidence type="ECO:0000259" key="4">
    <source>
        <dbReference type="Pfam" id="PF14420"/>
    </source>
</evidence>
<dbReference type="SMART" id="SM00248">
    <property type="entry name" value="ANK"/>
    <property type="match status" value="14"/>
</dbReference>
<feature type="repeat" description="ANK" evidence="3">
    <location>
        <begin position="1042"/>
        <end position="1069"/>
    </location>
</feature>
<sequence length="1108" mass="122912">MADPGWDLYKSEIERLYIHENKTRDEVMSFMATEYSWNKSGAVYSKKFKEWGLRKHSQPRDDQWISRKVDKRKRENEKESEVFINGVQIHPAKIARSSYRKGFMSEYSRRGLSPSTPEGYVVATPVSPGLQISWNNPLPWIRFMRLLQPLQNDDASLSSSASLAFKSHNGYEVVKGMDFELMQHLSKIVSWNKLQHSPNMHSASRTSAALSILMPENEPGQHDILSADLSTSRAGVREHMSVLLYLISNNLTARDPKEYFEDTLARNDKLVLQILKDTGWNDSKHLEILLSAREPTAESIAERLFAAAVRQENFDIVQRMLQSGMSPNGLIEGKVAWQDANFVAPLQFVSAKRGSVHFINLLISHGADVNFSIGDDGKTALFYALYRDNEAAIRILLDHCRTVTWKCARLAASYTPGDIRDFTLIEKIIDIYLHQDLGKQRGHDTEILQEAVWCNNLLIIERFVDKGANLNGLLPLEIRRIGGEVQHETTLLELATRHGCIGAVQPLLQASVSEYPFLIWPPYISPLDLAVEKGFIDITEVLLGSSADNQAADEGEKTLLERAVPTKNLALCQVLIRYGAKIDREPCLSQDSPSALMIAVQQDVTDIVDLLIGSNARLNDVFDIDPETILGAAVEVGNETMINKLISAGARAIGPRINRIGNLQTAIFLKNDGILPRLLDESGPKLLAAAISAQDNGLAWFLLQRNADKERNKTALLEKTPLRAAIEIHNSAIVLALLERGTKATDDDLTEAIKDNFDLLPILLASFTGSAPTAASAAVLKASMLALELLREANVDLRGTPQMSDHKWDIKNVYHLQGCSFESVLEIAAWKADEVMFKYLLEWASSAQMSWSPESVSRALTMAIFEKRHAHIVELMRLESELSCDIASDPSSDEPARRQFRTYTPLQAAVKTQQASVVRDLIVSKGVNVNYLGEGKLRRTPLQQAVELGNMEIVNLLLENGANVNYLGEGKLRRTPLQQAVELGNMEIVNLLLEYGADVNAPGAYDGGATALQIAAIQGYIGIARRLLDLGSDINQEPARENGRTALMGAAEHGRIDMLQMLLDEGAKVVGDFEGYYYDAIELAEGQGHYAAARLLKSFKGSVELGTL</sequence>
<evidence type="ECO:0000256" key="1">
    <source>
        <dbReference type="ARBA" id="ARBA00022737"/>
    </source>
</evidence>
<reference evidence="5" key="2">
    <citation type="journal article" date="2023" name="IMA Fungus">
        <title>Comparative genomic study of the Penicillium genus elucidates a diverse pangenome and 15 lateral gene transfer events.</title>
        <authorList>
            <person name="Petersen C."/>
            <person name="Sorensen T."/>
            <person name="Nielsen M.R."/>
            <person name="Sondergaard T.E."/>
            <person name="Sorensen J.L."/>
            <person name="Fitzpatrick D.A."/>
            <person name="Frisvad J.C."/>
            <person name="Nielsen K.L."/>
        </authorList>
    </citation>
    <scope>NUCLEOTIDE SEQUENCE</scope>
    <source>
        <strain evidence="5">IBT 29677</strain>
    </source>
</reference>
<reference evidence="5" key="1">
    <citation type="submission" date="2022-12" db="EMBL/GenBank/DDBJ databases">
        <authorList>
            <person name="Petersen C."/>
        </authorList>
    </citation>
    <scope>NUCLEOTIDE SEQUENCE</scope>
    <source>
        <strain evidence="5">IBT 29677</strain>
    </source>
</reference>
<feature type="repeat" description="ANK" evidence="3">
    <location>
        <begin position="1007"/>
        <end position="1039"/>
    </location>
</feature>
<organism evidence="5 6">
    <name type="scientific">Penicillium cosmopolitanum</name>
    <dbReference type="NCBI Taxonomy" id="1131564"/>
    <lineage>
        <taxon>Eukaryota</taxon>
        <taxon>Fungi</taxon>
        <taxon>Dikarya</taxon>
        <taxon>Ascomycota</taxon>
        <taxon>Pezizomycotina</taxon>
        <taxon>Eurotiomycetes</taxon>
        <taxon>Eurotiomycetidae</taxon>
        <taxon>Eurotiales</taxon>
        <taxon>Aspergillaceae</taxon>
        <taxon>Penicillium</taxon>
    </lineage>
</organism>
<dbReference type="OrthoDB" id="194358at2759"/>
<dbReference type="Pfam" id="PF12796">
    <property type="entry name" value="Ank_2"/>
    <property type="match status" value="4"/>
</dbReference>
<name>A0A9W9VQB7_9EURO</name>
<dbReference type="Pfam" id="PF14420">
    <property type="entry name" value="Clr5"/>
    <property type="match status" value="1"/>
</dbReference>
<dbReference type="PRINTS" id="PR01415">
    <property type="entry name" value="ANKYRIN"/>
</dbReference>
<feature type="domain" description="Clr5" evidence="4">
    <location>
        <begin position="6"/>
        <end position="55"/>
    </location>
</feature>
<dbReference type="EMBL" id="JAPZBU010000009">
    <property type="protein sequence ID" value="KAJ5387341.1"/>
    <property type="molecule type" value="Genomic_DNA"/>
</dbReference>
<dbReference type="Proteomes" id="UP001147747">
    <property type="component" value="Unassembled WGS sequence"/>
</dbReference>
<dbReference type="InterPro" id="IPR002110">
    <property type="entry name" value="Ankyrin_rpt"/>
</dbReference>
<dbReference type="GeneID" id="81373499"/>
<gene>
    <name evidence="5" type="ORF">N7509_009882</name>
</gene>
<dbReference type="PROSITE" id="PS50297">
    <property type="entry name" value="ANK_REP_REGION"/>
    <property type="match status" value="4"/>
</dbReference>
<keyword evidence="6" id="KW-1185">Reference proteome</keyword>
<dbReference type="RefSeq" id="XP_056485139.1">
    <property type="nucleotide sequence ID" value="XM_056634519.1"/>
</dbReference>
<dbReference type="InterPro" id="IPR025676">
    <property type="entry name" value="Clr5_dom"/>
</dbReference>
<dbReference type="AlphaFoldDB" id="A0A9W9VQB7"/>
<evidence type="ECO:0000313" key="5">
    <source>
        <dbReference type="EMBL" id="KAJ5387341.1"/>
    </source>
</evidence>
<dbReference type="PROSITE" id="PS50088">
    <property type="entry name" value="ANK_REPEAT"/>
    <property type="match status" value="4"/>
</dbReference>
<dbReference type="Gene3D" id="1.25.40.20">
    <property type="entry name" value="Ankyrin repeat-containing domain"/>
    <property type="match status" value="4"/>
</dbReference>
<dbReference type="SUPFAM" id="SSF48403">
    <property type="entry name" value="Ankyrin repeat"/>
    <property type="match status" value="2"/>
</dbReference>
<protein>
    <submittedName>
        <fullName evidence="5">Ankyrin</fullName>
    </submittedName>
</protein>
<dbReference type="InterPro" id="IPR036770">
    <property type="entry name" value="Ankyrin_rpt-contain_sf"/>
</dbReference>
<feature type="repeat" description="ANK" evidence="3">
    <location>
        <begin position="972"/>
        <end position="1004"/>
    </location>
</feature>
<dbReference type="PANTHER" id="PTHR24198:SF165">
    <property type="entry name" value="ANKYRIN REPEAT-CONTAINING PROTEIN-RELATED"/>
    <property type="match status" value="1"/>
</dbReference>
<proteinExistence type="predicted"/>
<evidence type="ECO:0000256" key="2">
    <source>
        <dbReference type="ARBA" id="ARBA00023043"/>
    </source>
</evidence>
<keyword evidence="2 3" id="KW-0040">ANK repeat</keyword>
<comment type="caution">
    <text evidence="5">The sequence shown here is derived from an EMBL/GenBank/DDBJ whole genome shotgun (WGS) entry which is preliminary data.</text>
</comment>
<dbReference type="PANTHER" id="PTHR24198">
    <property type="entry name" value="ANKYRIN REPEAT AND PROTEIN KINASE DOMAIN-CONTAINING PROTEIN"/>
    <property type="match status" value="1"/>
</dbReference>
<accession>A0A9W9VQB7</accession>
<evidence type="ECO:0000313" key="6">
    <source>
        <dbReference type="Proteomes" id="UP001147747"/>
    </source>
</evidence>
<feature type="repeat" description="ANK" evidence="3">
    <location>
        <begin position="937"/>
        <end position="969"/>
    </location>
</feature>